<dbReference type="InterPro" id="IPR036409">
    <property type="entry name" value="Aldolase_II/adducin_N_sf"/>
</dbReference>
<dbReference type="FunFam" id="3.40.225.10:FF:000009">
    <property type="entry name" value="Class II aldolase/adducin N-terminal"/>
    <property type="match status" value="1"/>
</dbReference>
<comment type="similarity">
    <text evidence="1">Belongs to the aldolase class II family.</text>
</comment>
<dbReference type="Proteomes" id="UP000287547">
    <property type="component" value="Unassembled WGS sequence"/>
</dbReference>
<dbReference type="SUPFAM" id="SSF53639">
    <property type="entry name" value="AraD/HMP-PK domain-like"/>
    <property type="match status" value="1"/>
</dbReference>
<dbReference type="GO" id="GO:0051015">
    <property type="term" value="F:actin filament binding"/>
    <property type="evidence" value="ECO:0007669"/>
    <property type="project" value="TreeGrafter"/>
</dbReference>
<dbReference type="Gene3D" id="3.40.225.10">
    <property type="entry name" value="Class II aldolase/adducin N-terminal domain"/>
    <property type="match status" value="1"/>
</dbReference>
<dbReference type="InterPro" id="IPR051017">
    <property type="entry name" value="Aldolase-II_Adducin_sf"/>
</dbReference>
<dbReference type="NCBIfam" id="NF004855">
    <property type="entry name" value="PRK06208.1"/>
    <property type="match status" value="1"/>
</dbReference>
<dbReference type="GO" id="GO:0005856">
    <property type="term" value="C:cytoskeleton"/>
    <property type="evidence" value="ECO:0007669"/>
    <property type="project" value="TreeGrafter"/>
</dbReference>
<protein>
    <submittedName>
        <fullName evidence="3">Class II aldolase/adducin family protein</fullName>
    </submittedName>
</protein>
<dbReference type="AlphaFoldDB" id="A0A428Z4T1"/>
<sequence>MDEVLADEASVRREEVKEELIEAIQLFALLGYGEGIAGHISVTDPDNPDCYWVNPFGLDFHEVRVRDLLYIGPQGTVLAGRGAMNPSVDPLHGELHRARPDLAAFAHTHSLYGKAWSSLGRVLDPITQDACALYGRHAVYAQYDGLVNDRQEGKEVVATMGAGTAVILQNHGFLTGGRSVAEAAWLFVVMERAAQVQLLAEAAGKPIVIPHEIAQPTAETLAGLEYAELQFRNLYRSTVMRRR</sequence>
<reference evidence="3 4" key="1">
    <citation type="submission" date="2018-05" db="EMBL/GenBank/DDBJ databases">
        <title>Evolution of GPA BGCs.</title>
        <authorList>
            <person name="Waglechner N."/>
            <person name="Wright G.D."/>
        </authorList>
    </citation>
    <scope>NUCLEOTIDE SEQUENCE [LARGE SCALE GENOMIC DNA]</scope>
    <source>
        <strain evidence="3 4">A82846</strain>
    </source>
</reference>
<evidence type="ECO:0000256" key="1">
    <source>
        <dbReference type="ARBA" id="ARBA00037961"/>
    </source>
</evidence>
<feature type="domain" description="Class II aldolase/adducin N-terminal" evidence="2">
    <location>
        <begin position="18"/>
        <end position="198"/>
    </location>
</feature>
<dbReference type="EMBL" id="QHKI01000025">
    <property type="protein sequence ID" value="RSM81612.1"/>
    <property type="molecule type" value="Genomic_DNA"/>
</dbReference>
<dbReference type="PANTHER" id="PTHR10672:SF3">
    <property type="entry name" value="PROTEIN HU-LI TAI SHAO"/>
    <property type="match status" value="1"/>
</dbReference>
<dbReference type="RefSeq" id="WP_051794901.1">
    <property type="nucleotide sequence ID" value="NZ_QHKI01000025.1"/>
</dbReference>
<organism evidence="3 4">
    <name type="scientific">Kibdelosporangium aridum</name>
    <dbReference type="NCBI Taxonomy" id="2030"/>
    <lineage>
        <taxon>Bacteria</taxon>
        <taxon>Bacillati</taxon>
        <taxon>Actinomycetota</taxon>
        <taxon>Actinomycetes</taxon>
        <taxon>Pseudonocardiales</taxon>
        <taxon>Pseudonocardiaceae</taxon>
        <taxon>Kibdelosporangium</taxon>
    </lineage>
</organism>
<gene>
    <name evidence="3" type="ORF">DMH04_27425</name>
</gene>
<dbReference type="PANTHER" id="PTHR10672">
    <property type="entry name" value="ADDUCIN"/>
    <property type="match status" value="1"/>
</dbReference>
<accession>A0A428Z4T1</accession>
<comment type="caution">
    <text evidence="3">The sequence shown here is derived from an EMBL/GenBank/DDBJ whole genome shotgun (WGS) entry which is preliminary data.</text>
</comment>
<evidence type="ECO:0000259" key="2">
    <source>
        <dbReference type="SMART" id="SM01007"/>
    </source>
</evidence>
<dbReference type="SMART" id="SM01007">
    <property type="entry name" value="Aldolase_II"/>
    <property type="match status" value="1"/>
</dbReference>
<dbReference type="Pfam" id="PF00596">
    <property type="entry name" value="Aldolase_II"/>
    <property type="match status" value="1"/>
</dbReference>
<dbReference type="InterPro" id="IPR001303">
    <property type="entry name" value="Aldolase_II/adducin_N"/>
</dbReference>
<name>A0A428Z4T1_KIBAR</name>
<evidence type="ECO:0000313" key="3">
    <source>
        <dbReference type="EMBL" id="RSM81612.1"/>
    </source>
</evidence>
<proteinExistence type="inferred from homology"/>
<evidence type="ECO:0000313" key="4">
    <source>
        <dbReference type="Proteomes" id="UP000287547"/>
    </source>
</evidence>
<dbReference type="OrthoDB" id="3729465at2"/>